<feature type="region of interest" description="Disordered" evidence="1">
    <location>
        <begin position="79"/>
        <end position="118"/>
    </location>
</feature>
<evidence type="ECO:0000256" key="1">
    <source>
        <dbReference type="SAM" id="MobiDB-lite"/>
    </source>
</evidence>
<organism evidence="2 3">
    <name type="scientific">Plutella xylostella</name>
    <name type="common">Diamondback moth</name>
    <name type="synonym">Plutella maculipennis</name>
    <dbReference type="NCBI Taxonomy" id="51655"/>
    <lineage>
        <taxon>Eukaryota</taxon>
        <taxon>Metazoa</taxon>
        <taxon>Ecdysozoa</taxon>
        <taxon>Arthropoda</taxon>
        <taxon>Hexapoda</taxon>
        <taxon>Insecta</taxon>
        <taxon>Pterygota</taxon>
        <taxon>Neoptera</taxon>
        <taxon>Endopterygota</taxon>
        <taxon>Lepidoptera</taxon>
        <taxon>Glossata</taxon>
        <taxon>Ditrysia</taxon>
        <taxon>Yponomeutoidea</taxon>
        <taxon>Plutellidae</taxon>
        <taxon>Plutella</taxon>
    </lineage>
</organism>
<dbReference type="EMBL" id="JAHIBW010000023">
    <property type="protein sequence ID" value="KAG7299009.1"/>
    <property type="molecule type" value="Genomic_DNA"/>
</dbReference>
<name>A0ABQ7Q1A9_PLUXY</name>
<feature type="compositionally biased region" description="Basic and acidic residues" evidence="1">
    <location>
        <begin position="79"/>
        <end position="89"/>
    </location>
</feature>
<reference evidence="2 3" key="1">
    <citation type="submission" date="2021-06" db="EMBL/GenBank/DDBJ databases">
        <title>A haploid diamondback moth (Plutella xylostella L.) genome assembly resolves 31 chromosomes and identifies a diamide resistance mutation.</title>
        <authorList>
            <person name="Ward C.M."/>
            <person name="Perry K.D."/>
            <person name="Baker G."/>
            <person name="Powis K."/>
            <person name="Heckel D.G."/>
            <person name="Baxter S.W."/>
        </authorList>
    </citation>
    <scope>NUCLEOTIDE SEQUENCE [LARGE SCALE GENOMIC DNA]</scope>
    <source>
        <strain evidence="2 3">LV</strain>
        <tissue evidence="2">Single pupa</tissue>
    </source>
</reference>
<protein>
    <submittedName>
        <fullName evidence="2">Uncharacterized protein</fullName>
    </submittedName>
</protein>
<sequence length="175" mass="19004">MNTDFAQSARVVALLAPHPRLRALGARGRARRPRMPVVARHAPCQWAAATRPRSAFIHGDGVNGVQPASALAVYRRPRARENGADEGRRAKNAGRTSVVAARRGRRRGRGGSPARVTLHAPGTLSAESRAAFVPERLPGTVLVMPQLAATRARDVLAPLQILEPLRRRATHHREN</sequence>
<gene>
    <name evidence="2" type="ORF">JYU34_017484</name>
</gene>
<keyword evidence="3" id="KW-1185">Reference proteome</keyword>
<proteinExistence type="predicted"/>
<accession>A0ABQ7Q1A9</accession>
<evidence type="ECO:0000313" key="3">
    <source>
        <dbReference type="Proteomes" id="UP000823941"/>
    </source>
</evidence>
<comment type="caution">
    <text evidence="2">The sequence shown here is derived from an EMBL/GenBank/DDBJ whole genome shotgun (WGS) entry which is preliminary data.</text>
</comment>
<evidence type="ECO:0000313" key="2">
    <source>
        <dbReference type="EMBL" id="KAG7299009.1"/>
    </source>
</evidence>
<dbReference type="Proteomes" id="UP000823941">
    <property type="component" value="Chromosome 23"/>
</dbReference>